<gene>
    <name evidence="2" type="ORF">D7S86_12720</name>
</gene>
<sequence>MFVSGLALSGLGLFAHGACAADIPLYPTGPAEDASFVRFVDGGAKPVEVTAAESKARLTLDAAQPATRFFPIAARKPIAGTLTRGGAHQDVSATVLPGEFVSIVALDGADGADKGTGKGGDKGSDKGGALHVVTIREKPDDFNALKASVAFYNLDARCAAPTLKVPGRDIVLLDGVSVGQTKRRSVNPVALSVQLVCGGQSAGEPLNLGTLVAGQRYTVFLVPAGAHSRIFFANDAVNP</sequence>
<evidence type="ECO:0000256" key="1">
    <source>
        <dbReference type="SAM" id="SignalP"/>
    </source>
</evidence>
<dbReference type="Proteomes" id="UP000270342">
    <property type="component" value="Unassembled WGS sequence"/>
</dbReference>
<organism evidence="2 3">
    <name type="scientific">Pararobbsia silviterrae</name>
    <dbReference type="NCBI Taxonomy" id="1792498"/>
    <lineage>
        <taxon>Bacteria</taxon>
        <taxon>Pseudomonadati</taxon>
        <taxon>Pseudomonadota</taxon>
        <taxon>Betaproteobacteria</taxon>
        <taxon>Burkholderiales</taxon>
        <taxon>Burkholderiaceae</taxon>
        <taxon>Pararobbsia</taxon>
    </lineage>
</organism>
<accession>A0A494XWB5</accession>
<dbReference type="AlphaFoldDB" id="A0A494XWB5"/>
<dbReference type="EMBL" id="RBZU01000005">
    <property type="protein sequence ID" value="RKP54858.1"/>
    <property type="molecule type" value="Genomic_DNA"/>
</dbReference>
<feature type="signal peptide" evidence="1">
    <location>
        <begin position="1"/>
        <end position="20"/>
    </location>
</feature>
<keyword evidence="1" id="KW-0732">Signal</keyword>
<keyword evidence="2" id="KW-0131">Cell cycle</keyword>
<feature type="chain" id="PRO_5019768871" evidence="1">
    <location>
        <begin position="21"/>
        <end position="239"/>
    </location>
</feature>
<dbReference type="GO" id="GO:0051301">
    <property type="term" value="P:cell division"/>
    <property type="evidence" value="ECO:0007669"/>
    <property type="project" value="UniProtKB-KW"/>
</dbReference>
<evidence type="ECO:0000313" key="3">
    <source>
        <dbReference type="Proteomes" id="UP000270342"/>
    </source>
</evidence>
<keyword evidence="2" id="KW-0132">Cell division</keyword>
<proteinExistence type="predicted"/>
<name>A0A494XWB5_9BURK</name>
<reference evidence="2 3" key="1">
    <citation type="submission" date="2018-10" db="EMBL/GenBank/DDBJ databases">
        <title>Robbsia sp. DHC34, isolated from soil.</title>
        <authorList>
            <person name="Gao Z.-H."/>
            <person name="Qiu L.-H."/>
        </authorList>
    </citation>
    <scope>NUCLEOTIDE SEQUENCE [LARGE SCALE GENOMIC DNA]</scope>
    <source>
        <strain evidence="2 3">DHC34</strain>
    </source>
</reference>
<evidence type="ECO:0000313" key="2">
    <source>
        <dbReference type="EMBL" id="RKP54858.1"/>
    </source>
</evidence>
<dbReference type="OrthoDB" id="8718161at2"/>
<protein>
    <submittedName>
        <fullName evidence="2">Cell division protein FtsQ</fullName>
    </submittedName>
</protein>
<keyword evidence="3" id="KW-1185">Reference proteome</keyword>
<comment type="caution">
    <text evidence="2">The sequence shown here is derived from an EMBL/GenBank/DDBJ whole genome shotgun (WGS) entry which is preliminary data.</text>
</comment>